<accession>A0A914YJI3</accession>
<sequence>MLPEGASILLQQLPLKIVISQLFEKFTLLWPSVHEAINFFSSSMPVNVFWEVYQNIIDFTTEKINKAETNVFEIEHSSILDFHRKTDGDYDNFRIQMFKMMKQFVGIVERKNKEVVDTLINLYRDEYLPVSPGYKKMVDLRKHEDIVEIEHINEVENKDEEVGENDEDDVNGEEEG</sequence>
<evidence type="ECO:0000313" key="3">
    <source>
        <dbReference type="WBParaSite" id="PSU_v2.g19475.t1"/>
    </source>
</evidence>
<reference evidence="3" key="1">
    <citation type="submission" date="2022-11" db="UniProtKB">
        <authorList>
            <consortium name="WormBaseParasite"/>
        </authorList>
    </citation>
    <scope>IDENTIFICATION</scope>
</reference>
<evidence type="ECO:0000256" key="1">
    <source>
        <dbReference type="SAM" id="MobiDB-lite"/>
    </source>
</evidence>
<dbReference type="Proteomes" id="UP000887577">
    <property type="component" value="Unplaced"/>
</dbReference>
<evidence type="ECO:0000313" key="2">
    <source>
        <dbReference type="Proteomes" id="UP000887577"/>
    </source>
</evidence>
<proteinExistence type="predicted"/>
<keyword evidence="2" id="KW-1185">Reference proteome</keyword>
<organism evidence="2 3">
    <name type="scientific">Panagrolaimus superbus</name>
    <dbReference type="NCBI Taxonomy" id="310955"/>
    <lineage>
        <taxon>Eukaryota</taxon>
        <taxon>Metazoa</taxon>
        <taxon>Ecdysozoa</taxon>
        <taxon>Nematoda</taxon>
        <taxon>Chromadorea</taxon>
        <taxon>Rhabditida</taxon>
        <taxon>Tylenchina</taxon>
        <taxon>Panagrolaimomorpha</taxon>
        <taxon>Panagrolaimoidea</taxon>
        <taxon>Panagrolaimidae</taxon>
        <taxon>Panagrolaimus</taxon>
    </lineage>
</organism>
<protein>
    <submittedName>
        <fullName evidence="3">Uncharacterized protein</fullName>
    </submittedName>
</protein>
<dbReference type="WBParaSite" id="PSU_v2.g19475.t1">
    <property type="protein sequence ID" value="PSU_v2.g19475.t1"/>
    <property type="gene ID" value="PSU_v2.g19475"/>
</dbReference>
<name>A0A914YJI3_9BILA</name>
<dbReference type="AlphaFoldDB" id="A0A914YJI3"/>
<feature type="compositionally biased region" description="Acidic residues" evidence="1">
    <location>
        <begin position="157"/>
        <end position="176"/>
    </location>
</feature>
<feature type="region of interest" description="Disordered" evidence="1">
    <location>
        <begin position="154"/>
        <end position="176"/>
    </location>
</feature>